<protein>
    <submittedName>
        <fullName evidence="2">Putative membrane protein</fullName>
    </submittedName>
</protein>
<keyword evidence="1" id="KW-0812">Transmembrane</keyword>
<evidence type="ECO:0000313" key="3">
    <source>
        <dbReference type="Proteomes" id="UP000033556"/>
    </source>
</evidence>
<organism evidence="2 3">
    <name type="scientific">Rickettsia amblyommatis str. Ac/Pa</name>
    <dbReference type="NCBI Taxonomy" id="1359164"/>
    <lineage>
        <taxon>Bacteria</taxon>
        <taxon>Pseudomonadati</taxon>
        <taxon>Pseudomonadota</taxon>
        <taxon>Alphaproteobacteria</taxon>
        <taxon>Rickettsiales</taxon>
        <taxon>Rickettsiaceae</taxon>
        <taxon>Rickettsieae</taxon>
        <taxon>Rickettsia</taxon>
        <taxon>spotted fever group</taxon>
    </lineage>
</organism>
<keyword evidence="1" id="KW-1133">Transmembrane helix</keyword>
<gene>
    <name evidence="2" type="ORF">APHACPA_1860</name>
</gene>
<dbReference type="Proteomes" id="UP000033556">
    <property type="component" value="Unassembled WGS sequence"/>
</dbReference>
<keyword evidence="1" id="KW-0472">Membrane</keyword>
<proteinExistence type="predicted"/>
<accession>A0A0F3N469</accession>
<dbReference type="EMBL" id="LANR01000001">
    <property type="protein sequence ID" value="KJV62820.1"/>
    <property type="molecule type" value="Genomic_DNA"/>
</dbReference>
<name>A0A0F3N469_RICAM</name>
<dbReference type="PATRIC" id="fig|1359164.3.peg.1834"/>
<feature type="transmembrane region" description="Helical" evidence="1">
    <location>
        <begin position="15"/>
        <end position="37"/>
    </location>
</feature>
<evidence type="ECO:0000313" key="2">
    <source>
        <dbReference type="EMBL" id="KJV62820.1"/>
    </source>
</evidence>
<sequence length="40" mass="4716">MIQDPVVKPRYDIEAFYWIPAFAGMIIKYIIDIFVTIKVP</sequence>
<comment type="caution">
    <text evidence="2">The sequence shown here is derived from an EMBL/GenBank/DDBJ whole genome shotgun (WGS) entry which is preliminary data.</text>
</comment>
<keyword evidence="3" id="KW-1185">Reference proteome</keyword>
<dbReference type="AlphaFoldDB" id="A0A0F3N469"/>
<reference evidence="2 3" key="1">
    <citation type="submission" date="2015-01" db="EMBL/GenBank/DDBJ databases">
        <title>Genome Sequencing of Rickettsiales.</title>
        <authorList>
            <person name="Daugherty S.C."/>
            <person name="Su Q."/>
            <person name="Abolude K."/>
            <person name="Beier-Sexton M."/>
            <person name="Carlyon J.A."/>
            <person name="Carter R."/>
            <person name="Day N.P."/>
            <person name="Dumler S.J."/>
            <person name="Dyachenko V."/>
            <person name="Godinez A."/>
            <person name="Kurtti T.J."/>
            <person name="Lichay M."/>
            <person name="Mullins K.E."/>
            <person name="Ott S."/>
            <person name="Pappas-Brown V."/>
            <person name="Paris D.H."/>
            <person name="Patel P."/>
            <person name="Richards A.L."/>
            <person name="Sadzewicz L."/>
            <person name="Sears K."/>
            <person name="Seidman D."/>
            <person name="Sengamalay N."/>
            <person name="Stenos J."/>
            <person name="Tallon L.J."/>
            <person name="Vincent G."/>
            <person name="Fraser C.M."/>
            <person name="Munderloh U."/>
            <person name="Dunning-Hotopp J.C."/>
        </authorList>
    </citation>
    <scope>NUCLEOTIDE SEQUENCE [LARGE SCALE GENOMIC DNA]</scope>
    <source>
        <strain evidence="2 3">Ac/Pa</strain>
    </source>
</reference>
<evidence type="ECO:0000256" key="1">
    <source>
        <dbReference type="SAM" id="Phobius"/>
    </source>
</evidence>